<proteinExistence type="predicted"/>
<evidence type="ECO:0000313" key="2">
    <source>
        <dbReference type="EMBL" id="MEY8443776.1"/>
    </source>
</evidence>
<keyword evidence="1" id="KW-0175">Coiled coil</keyword>
<evidence type="ECO:0000313" key="3">
    <source>
        <dbReference type="Proteomes" id="UP001565283"/>
    </source>
</evidence>
<dbReference type="RefSeq" id="WP_251712039.1">
    <property type="nucleotide sequence ID" value="NZ_CALPDE010000002.1"/>
</dbReference>
<sequence length="118" mass="14418">MIKDKNYEKRYEYDLKITEIEQKSEELRIQERQLGQSLENFNSEITQSFQRLMEIEDELNLRNHGNSGYSETEQKRKYITQLIENQQKEQALQFRKASQQLEDERKNLIKERSQLSWD</sequence>
<accession>A0ABV4D2L3</accession>
<reference evidence="2 3" key="1">
    <citation type="submission" date="2024-03" db="EMBL/GenBank/DDBJ databases">
        <title>Mouse gut bacterial collection (mGBC) of GemPharmatech.</title>
        <authorList>
            <person name="He Y."/>
            <person name="Dong L."/>
            <person name="Wu D."/>
            <person name="Gao X."/>
            <person name="Lin Z."/>
        </authorList>
    </citation>
    <scope>NUCLEOTIDE SEQUENCE [LARGE SCALE GENOMIC DNA]</scope>
    <source>
        <strain evidence="2 3">61-15</strain>
    </source>
</reference>
<gene>
    <name evidence="2" type="ORF">AALA52_05920</name>
</gene>
<keyword evidence="3" id="KW-1185">Reference proteome</keyword>
<evidence type="ECO:0000256" key="1">
    <source>
        <dbReference type="SAM" id="Coils"/>
    </source>
</evidence>
<name>A0ABV4D2L3_9LACT</name>
<feature type="coiled-coil region" evidence="1">
    <location>
        <begin position="20"/>
        <end position="58"/>
    </location>
</feature>
<feature type="coiled-coil region" evidence="1">
    <location>
        <begin position="84"/>
        <end position="118"/>
    </location>
</feature>
<organism evidence="2 3">
    <name type="scientific">Lactococcus ileimucosae</name>
    <dbReference type="NCBI Taxonomy" id="2941329"/>
    <lineage>
        <taxon>Bacteria</taxon>
        <taxon>Bacillati</taxon>
        <taxon>Bacillota</taxon>
        <taxon>Bacilli</taxon>
        <taxon>Lactobacillales</taxon>
        <taxon>Streptococcaceae</taxon>
        <taxon>Lactococcus</taxon>
    </lineage>
</organism>
<comment type="caution">
    <text evidence="2">The sequence shown here is derived from an EMBL/GenBank/DDBJ whole genome shotgun (WGS) entry which is preliminary data.</text>
</comment>
<dbReference type="EMBL" id="JBCLSH010000016">
    <property type="protein sequence ID" value="MEY8443776.1"/>
    <property type="molecule type" value="Genomic_DNA"/>
</dbReference>
<dbReference type="Proteomes" id="UP001565283">
    <property type="component" value="Unassembled WGS sequence"/>
</dbReference>
<protein>
    <submittedName>
        <fullName evidence="2">Uncharacterized protein</fullName>
    </submittedName>
</protein>